<protein>
    <submittedName>
        <fullName evidence="7">NAD(P)/FAD-dependent oxidoreductase</fullName>
    </submittedName>
</protein>
<comment type="cofactor">
    <cofactor evidence="1">
        <name>FAD</name>
        <dbReference type="ChEBI" id="CHEBI:57692"/>
    </cofactor>
</comment>
<dbReference type="InterPro" id="IPR036188">
    <property type="entry name" value="FAD/NAD-bd_sf"/>
</dbReference>
<sequence length="409" mass="43079">MSAGAVIVGASHAGVQLAASLRQSGWGEAIRLVSAEPSLPYHRPPLSKAFLTGRQTAEQIVLKGPDFYAAQGIDLMLATRVEAVLPHEKRVVLADGESLAYSALVLATGASARRPALPGAGLAGLHVLRDLADASGLKAVLEAAGSIAILGGGYIGLEVASSAVEAGKRVTVVEMQDRLLARSLPPSLSHWILELHRSRGVDVRLGARVRRFMHERGRARGIEIEGAEPIEADLVLVGIGSQARTGLAASFGVPLSAGGILVDERGRTGLDGVYAIGDCAAQRNGQTGEVTRVESVQNAVDQARRAASDLTGTPLPPALANWFWSDQYEHKIQIAGLMEPGCREILRGDRRTGRFSVLMTRDGRLRTVVSVGSPADHMSARKLVAEGAVLDHDRARDIATPLAKAVLSS</sequence>
<dbReference type="Pfam" id="PF07992">
    <property type="entry name" value="Pyr_redox_2"/>
    <property type="match status" value="1"/>
</dbReference>
<dbReference type="PRINTS" id="PR00368">
    <property type="entry name" value="FADPNR"/>
</dbReference>
<dbReference type="RefSeq" id="WP_209739127.1">
    <property type="nucleotide sequence ID" value="NZ_CP072611.1"/>
</dbReference>
<organism evidence="7 8">
    <name type="scientific">Aureimonas populi</name>
    <dbReference type="NCBI Taxonomy" id="1701758"/>
    <lineage>
        <taxon>Bacteria</taxon>
        <taxon>Pseudomonadati</taxon>
        <taxon>Pseudomonadota</taxon>
        <taxon>Alphaproteobacteria</taxon>
        <taxon>Hyphomicrobiales</taxon>
        <taxon>Aurantimonadaceae</taxon>
        <taxon>Aureimonas</taxon>
    </lineage>
</organism>
<accession>A0ABW5CLM0</accession>
<evidence type="ECO:0000256" key="1">
    <source>
        <dbReference type="ARBA" id="ARBA00001974"/>
    </source>
</evidence>
<evidence type="ECO:0000256" key="3">
    <source>
        <dbReference type="ARBA" id="ARBA00022827"/>
    </source>
</evidence>
<feature type="domain" description="FAD/NAD(P)-binding" evidence="5">
    <location>
        <begin position="6"/>
        <end position="303"/>
    </location>
</feature>
<dbReference type="SUPFAM" id="SSF55424">
    <property type="entry name" value="FAD/NAD-linked reductases, dimerisation (C-terminal) domain"/>
    <property type="match status" value="1"/>
</dbReference>
<reference evidence="8" key="1">
    <citation type="journal article" date="2019" name="Int. J. Syst. Evol. Microbiol.">
        <title>The Global Catalogue of Microorganisms (GCM) 10K type strain sequencing project: providing services to taxonomists for standard genome sequencing and annotation.</title>
        <authorList>
            <consortium name="The Broad Institute Genomics Platform"/>
            <consortium name="The Broad Institute Genome Sequencing Center for Infectious Disease"/>
            <person name="Wu L."/>
            <person name="Ma J."/>
        </authorList>
    </citation>
    <scope>NUCLEOTIDE SEQUENCE [LARGE SCALE GENOMIC DNA]</scope>
    <source>
        <strain evidence="8">ZS-35-S2</strain>
    </source>
</reference>
<dbReference type="Gene3D" id="3.50.50.60">
    <property type="entry name" value="FAD/NAD(P)-binding domain"/>
    <property type="match status" value="2"/>
</dbReference>
<dbReference type="InterPro" id="IPR016156">
    <property type="entry name" value="FAD/NAD-linked_Rdtase_dimer_sf"/>
</dbReference>
<evidence type="ECO:0000313" key="8">
    <source>
        <dbReference type="Proteomes" id="UP001597371"/>
    </source>
</evidence>
<proteinExistence type="predicted"/>
<evidence type="ECO:0000256" key="2">
    <source>
        <dbReference type="ARBA" id="ARBA00022630"/>
    </source>
</evidence>
<dbReference type="Pfam" id="PF14759">
    <property type="entry name" value="Reductase_C"/>
    <property type="match status" value="1"/>
</dbReference>
<dbReference type="InterPro" id="IPR028202">
    <property type="entry name" value="Reductase_C"/>
</dbReference>
<evidence type="ECO:0000313" key="7">
    <source>
        <dbReference type="EMBL" id="MFD2238080.1"/>
    </source>
</evidence>
<dbReference type="InterPro" id="IPR023753">
    <property type="entry name" value="FAD/NAD-binding_dom"/>
</dbReference>
<keyword evidence="4" id="KW-0560">Oxidoreductase</keyword>
<evidence type="ECO:0000259" key="6">
    <source>
        <dbReference type="Pfam" id="PF14759"/>
    </source>
</evidence>
<dbReference type="InterPro" id="IPR050446">
    <property type="entry name" value="FAD-oxidoreductase/Apoptosis"/>
</dbReference>
<comment type="caution">
    <text evidence="7">The sequence shown here is derived from an EMBL/GenBank/DDBJ whole genome shotgun (WGS) entry which is preliminary data.</text>
</comment>
<gene>
    <name evidence="7" type="ORF">ACFSKQ_11480</name>
</gene>
<keyword evidence="3" id="KW-0274">FAD</keyword>
<dbReference type="EMBL" id="JBHUIJ010000013">
    <property type="protein sequence ID" value="MFD2238080.1"/>
    <property type="molecule type" value="Genomic_DNA"/>
</dbReference>
<name>A0ABW5CLM0_9HYPH</name>
<keyword evidence="8" id="KW-1185">Reference proteome</keyword>
<keyword evidence="2" id="KW-0285">Flavoprotein</keyword>
<evidence type="ECO:0000256" key="4">
    <source>
        <dbReference type="ARBA" id="ARBA00023002"/>
    </source>
</evidence>
<dbReference type="PANTHER" id="PTHR43557:SF2">
    <property type="entry name" value="RIESKE DOMAIN-CONTAINING PROTEIN-RELATED"/>
    <property type="match status" value="1"/>
</dbReference>
<feature type="domain" description="Reductase C-terminal" evidence="6">
    <location>
        <begin position="322"/>
        <end position="405"/>
    </location>
</feature>
<dbReference type="Gene3D" id="3.30.390.30">
    <property type="match status" value="1"/>
</dbReference>
<dbReference type="Proteomes" id="UP001597371">
    <property type="component" value="Unassembled WGS sequence"/>
</dbReference>
<dbReference type="PRINTS" id="PR00411">
    <property type="entry name" value="PNDRDTASEI"/>
</dbReference>
<evidence type="ECO:0000259" key="5">
    <source>
        <dbReference type="Pfam" id="PF07992"/>
    </source>
</evidence>
<dbReference type="SUPFAM" id="SSF51905">
    <property type="entry name" value="FAD/NAD(P)-binding domain"/>
    <property type="match status" value="2"/>
</dbReference>
<dbReference type="PANTHER" id="PTHR43557">
    <property type="entry name" value="APOPTOSIS-INDUCING FACTOR 1"/>
    <property type="match status" value="1"/>
</dbReference>